<gene>
    <name evidence="1" type="ORF">METZ01_LOCUS282853</name>
</gene>
<sequence length="27" mass="2858">MNDLRFEICIDSVAGAIAAQEAGAHRV</sequence>
<organism evidence="1">
    <name type="scientific">marine metagenome</name>
    <dbReference type="NCBI Taxonomy" id="408172"/>
    <lineage>
        <taxon>unclassified sequences</taxon>
        <taxon>metagenomes</taxon>
        <taxon>ecological metagenomes</taxon>
    </lineage>
</organism>
<evidence type="ECO:0008006" key="2">
    <source>
        <dbReference type="Google" id="ProtNLM"/>
    </source>
</evidence>
<evidence type="ECO:0000313" key="1">
    <source>
        <dbReference type="EMBL" id="SVC29999.1"/>
    </source>
</evidence>
<dbReference type="AlphaFoldDB" id="A0A382L082"/>
<proteinExistence type="predicted"/>
<name>A0A382L082_9ZZZZ</name>
<dbReference type="EMBL" id="UINC01083875">
    <property type="protein sequence ID" value="SVC29999.1"/>
    <property type="molecule type" value="Genomic_DNA"/>
</dbReference>
<protein>
    <recommendedName>
        <fullName evidence="2">Copper homeostasis protein CutC</fullName>
    </recommendedName>
</protein>
<feature type="non-terminal residue" evidence="1">
    <location>
        <position position="27"/>
    </location>
</feature>
<reference evidence="1" key="1">
    <citation type="submission" date="2018-05" db="EMBL/GenBank/DDBJ databases">
        <authorList>
            <person name="Lanie J.A."/>
            <person name="Ng W.-L."/>
            <person name="Kazmierczak K.M."/>
            <person name="Andrzejewski T.M."/>
            <person name="Davidsen T.M."/>
            <person name="Wayne K.J."/>
            <person name="Tettelin H."/>
            <person name="Glass J.I."/>
            <person name="Rusch D."/>
            <person name="Podicherti R."/>
            <person name="Tsui H.-C.T."/>
            <person name="Winkler M.E."/>
        </authorList>
    </citation>
    <scope>NUCLEOTIDE SEQUENCE</scope>
</reference>
<accession>A0A382L082</accession>